<dbReference type="AlphaFoldDB" id="N1PJY6"/>
<dbReference type="EMBL" id="KB446542">
    <property type="protein sequence ID" value="EME41870.1"/>
    <property type="molecule type" value="Genomic_DNA"/>
</dbReference>
<evidence type="ECO:0000313" key="2">
    <source>
        <dbReference type="EMBL" id="EME41870.1"/>
    </source>
</evidence>
<evidence type="ECO:0000256" key="1">
    <source>
        <dbReference type="SAM" id="MobiDB-lite"/>
    </source>
</evidence>
<feature type="region of interest" description="Disordered" evidence="1">
    <location>
        <begin position="1"/>
        <end position="29"/>
    </location>
</feature>
<organism evidence="2 3">
    <name type="scientific">Dothistroma septosporum (strain NZE10 / CBS 128990)</name>
    <name type="common">Red band needle blight fungus</name>
    <name type="synonym">Mycosphaerella pini</name>
    <dbReference type="NCBI Taxonomy" id="675120"/>
    <lineage>
        <taxon>Eukaryota</taxon>
        <taxon>Fungi</taxon>
        <taxon>Dikarya</taxon>
        <taxon>Ascomycota</taxon>
        <taxon>Pezizomycotina</taxon>
        <taxon>Dothideomycetes</taxon>
        <taxon>Dothideomycetidae</taxon>
        <taxon>Mycosphaerellales</taxon>
        <taxon>Mycosphaerellaceae</taxon>
        <taxon>Dothistroma</taxon>
    </lineage>
</organism>
<gene>
    <name evidence="2" type="ORF">DOTSEDRAFT_26984</name>
</gene>
<dbReference type="HOGENOM" id="CLU_2306026_0_0_1"/>
<proteinExistence type="predicted"/>
<protein>
    <submittedName>
        <fullName evidence="2">Uncharacterized protein</fullName>
    </submittedName>
</protein>
<dbReference type="Proteomes" id="UP000016933">
    <property type="component" value="Unassembled WGS sequence"/>
</dbReference>
<sequence>MIVSELKAASKAHEAGNVSRHRNNSAKQIPRLTTARGGEDLTVVEGTAKAKAEQEASKDMGPRTKDCATYGGIGDGSEVVLDGNQSLSASMRVEDTCAYL</sequence>
<keyword evidence="3" id="KW-1185">Reference proteome</keyword>
<reference evidence="3" key="1">
    <citation type="journal article" date="2012" name="PLoS Genet.">
        <title>The genomes of the fungal plant pathogens Cladosporium fulvum and Dothistroma septosporum reveal adaptation to different hosts and lifestyles but also signatures of common ancestry.</title>
        <authorList>
            <person name="de Wit P.J.G.M."/>
            <person name="van der Burgt A."/>
            <person name="Oekmen B."/>
            <person name="Stergiopoulos I."/>
            <person name="Abd-Elsalam K.A."/>
            <person name="Aerts A.L."/>
            <person name="Bahkali A.H."/>
            <person name="Beenen H.G."/>
            <person name="Chettri P."/>
            <person name="Cox M.P."/>
            <person name="Datema E."/>
            <person name="de Vries R.P."/>
            <person name="Dhillon B."/>
            <person name="Ganley A.R."/>
            <person name="Griffiths S.A."/>
            <person name="Guo Y."/>
            <person name="Hamelin R.C."/>
            <person name="Henrissat B."/>
            <person name="Kabir M.S."/>
            <person name="Jashni M.K."/>
            <person name="Kema G."/>
            <person name="Klaubauf S."/>
            <person name="Lapidus A."/>
            <person name="Levasseur A."/>
            <person name="Lindquist E."/>
            <person name="Mehrabi R."/>
            <person name="Ohm R.A."/>
            <person name="Owen T.J."/>
            <person name="Salamov A."/>
            <person name="Schwelm A."/>
            <person name="Schijlen E."/>
            <person name="Sun H."/>
            <person name="van den Burg H.A."/>
            <person name="van Ham R.C.H.J."/>
            <person name="Zhang S."/>
            <person name="Goodwin S.B."/>
            <person name="Grigoriev I.V."/>
            <person name="Collemare J."/>
            <person name="Bradshaw R.E."/>
        </authorList>
    </citation>
    <scope>NUCLEOTIDE SEQUENCE [LARGE SCALE GENOMIC DNA]</scope>
    <source>
        <strain evidence="3">NZE10 / CBS 128990</strain>
    </source>
</reference>
<name>N1PJY6_DOTSN</name>
<reference evidence="2 3" key="2">
    <citation type="journal article" date="2012" name="PLoS Pathog.">
        <title>Diverse lifestyles and strategies of plant pathogenesis encoded in the genomes of eighteen Dothideomycetes fungi.</title>
        <authorList>
            <person name="Ohm R.A."/>
            <person name="Feau N."/>
            <person name="Henrissat B."/>
            <person name="Schoch C.L."/>
            <person name="Horwitz B.A."/>
            <person name="Barry K.W."/>
            <person name="Condon B.J."/>
            <person name="Copeland A.C."/>
            <person name="Dhillon B."/>
            <person name="Glaser F."/>
            <person name="Hesse C.N."/>
            <person name="Kosti I."/>
            <person name="LaButti K."/>
            <person name="Lindquist E.A."/>
            <person name="Lucas S."/>
            <person name="Salamov A.A."/>
            <person name="Bradshaw R.E."/>
            <person name="Ciuffetti L."/>
            <person name="Hamelin R.C."/>
            <person name="Kema G.H.J."/>
            <person name="Lawrence C."/>
            <person name="Scott J.A."/>
            <person name="Spatafora J.W."/>
            <person name="Turgeon B.G."/>
            <person name="de Wit P.J.G.M."/>
            <person name="Zhong S."/>
            <person name="Goodwin S.B."/>
            <person name="Grigoriev I.V."/>
        </authorList>
    </citation>
    <scope>NUCLEOTIDE SEQUENCE [LARGE SCALE GENOMIC DNA]</scope>
    <source>
        <strain evidence="3">NZE10 / CBS 128990</strain>
    </source>
</reference>
<evidence type="ECO:0000313" key="3">
    <source>
        <dbReference type="Proteomes" id="UP000016933"/>
    </source>
</evidence>
<accession>N1PJY6</accession>